<dbReference type="InterPro" id="IPR006827">
    <property type="entry name" value="Lant_deHydtase_N"/>
</dbReference>
<dbReference type="EMBL" id="AP022870">
    <property type="protein sequence ID" value="BCB75134.1"/>
    <property type="molecule type" value="Genomic_DNA"/>
</dbReference>
<reference evidence="2 3" key="2">
    <citation type="submission" date="2020-03" db="EMBL/GenBank/DDBJ databases">
        <authorList>
            <person name="Ichikawa N."/>
            <person name="Kimura A."/>
            <person name="Kitahashi Y."/>
            <person name="Uohara A."/>
        </authorList>
    </citation>
    <scope>NUCLEOTIDE SEQUENCE [LARGE SCALE GENOMIC DNA]</scope>
    <source>
        <strain evidence="2 3">NBRC 107702</strain>
    </source>
</reference>
<dbReference type="KEGG" id="pfla:Pflav_015440"/>
<dbReference type="AlphaFoldDB" id="A0A6F8XMT0"/>
<dbReference type="Proteomes" id="UP000502508">
    <property type="component" value="Chromosome"/>
</dbReference>
<evidence type="ECO:0000313" key="3">
    <source>
        <dbReference type="Proteomes" id="UP000502508"/>
    </source>
</evidence>
<accession>A0A6F8XMT0</accession>
<protein>
    <submittedName>
        <fullName evidence="2">Lantibiotic dehydratase</fullName>
    </submittedName>
</protein>
<evidence type="ECO:0000259" key="1">
    <source>
        <dbReference type="Pfam" id="PF04738"/>
    </source>
</evidence>
<keyword evidence="3" id="KW-1185">Reference proteome</keyword>
<name>A0A6F8XMT0_9ACTN</name>
<dbReference type="Pfam" id="PF04738">
    <property type="entry name" value="Lant_dehydr_N"/>
    <property type="match status" value="1"/>
</dbReference>
<sequence>MTGVPAHLTALPGTVWQVWRQGLLRTAGFPAGGLTQLSAPDLALVADAHLDGRADRGALDRALAGALARGSATVHAIATDPRFREAVTWQARSVLRALDGVAAAGPTPRRDRKHRERERIIARYWQRYCAKAETIGFFGPVCWAGVDADGPASNTRPGHGLLRRRRVYLEHWALAAYADHVMRDRRVRRYLPPALQPHLALAPGRRLLDPIRPPAELSAGEADLLARCDGRHTAEWIAAAMAADPGSATRTEEEVYTLLDQLARRGVLRWTLDVPVRLDAEDVLRDRLAAIGDPALRDAALAGLDRLCRARDAVAAAAGDPDALLAALAALDAEFTAVTGQEPGRSAGQTYAGRGLCWEDTVRDLDVEIGGPVLTAIAAPLDVVLRAARWVTAAVAASYLDALTELYQDLAAEQGSPQVPLGQLWYLAQGLFYGTATRPAEAVAADLTKRWAVLFGLDAASPGGGGDRVVRVSTSGLGPTVEELFPADRPGWSAGRIHSPDLQICAESAEAVGRGEFTAVLGEMHVAWATNACGVFVGAHPDPAALTAALREDLGPDRMLPLLPLVWPRYTTRLAFALEDLRDPQLGFAAAPGADPDRLVPISALLVSEQDGRLEVTAPDGRAWPLLEVFDRLLAEVAVDVFKLAGADAHTPRLVLDDMVVARETWRTTIADCRLAWAVGDAERYLAARAWARKLGLPDQVFVKIGTETKPMFADLTSPLYIASLASALRSARLESGEQVSVVITEMLPDASQAWVPDADGHRYISELRLQIRDPELPATRVEDL</sequence>
<proteinExistence type="predicted"/>
<gene>
    <name evidence="2" type="ORF">Pflav_015440</name>
</gene>
<organism evidence="2 3">
    <name type="scientific">Phytohabitans flavus</name>
    <dbReference type="NCBI Taxonomy" id="1076124"/>
    <lineage>
        <taxon>Bacteria</taxon>
        <taxon>Bacillati</taxon>
        <taxon>Actinomycetota</taxon>
        <taxon>Actinomycetes</taxon>
        <taxon>Micromonosporales</taxon>
        <taxon>Micromonosporaceae</taxon>
    </lineage>
</organism>
<dbReference type="RefSeq" id="WP_197938164.1">
    <property type="nucleotide sequence ID" value="NZ_AP022870.1"/>
</dbReference>
<evidence type="ECO:0000313" key="2">
    <source>
        <dbReference type="EMBL" id="BCB75134.1"/>
    </source>
</evidence>
<reference evidence="2 3" key="1">
    <citation type="submission" date="2020-03" db="EMBL/GenBank/DDBJ databases">
        <title>Whole genome shotgun sequence of Phytohabitans flavus NBRC 107702.</title>
        <authorList>
            <person name="Komaki H."/>
            <person name="Tamura T."/>
        </authorList>
    </citation>
    <scope>NUCLEOTIDE SEQUENCE [LARGE SCALE GENOMIC DNA]</scope>
    <source>
        <strain evidence="2 3">NBRC 107702</strain>
    </source>
</reference>
<feature type="domain" description="Lantibiotic dehydratase N-terminal" evidence="1">
    <location>
        <begin position="80"/>
        <end position="618"/>
    </location>
</feature>